<dbReference type="PROSITE" id="PS50995">
    <property type="entry name" value="HTH_MARR_2"/>
    <property type="match status" value="1"/>
</dbReference>
<protein>
    <submittedName>
        <fullName evidence="2">MarR family transcriptional regulator</fullName>
    </submittedName>
</protein>
<sequence>MSQEAIREKRDAARAEDVVPPLDTIIGYKLRRAQLAVFQDFAESFARMKLRPAEFSALALIARQPGSKQSEIAEALGVKPANLVALMDGLEKRGLAERRKTDTDRRSYSLYLTAKGEKFVLSMASVWRDHENRMIERLGGEGESRRFIEMLEKVAG</sequence>
<dbReference type="PRINTS" id="PR00598">
    <property type="entry name" value="HTHMARR"/>
</dbReference>
<reference evidence="2 3" key="1">
    <citation type="submission" date="2017-10" db="EMBL/GenBank/DDBJ databases">
        <title>Sedimentibacterium mangrovi gen. nov., sp. nov., a novel member of family Phyllobacteriacea isolated from mangrove sediment.</title>
        <authorList>
            <person name="Liao H."/>
            <person name="Tian Y."/>
        </authorList>
    </citation>
    <scope>NUCLEOTIDE SEQUENCE [LARGE SCALE GENOMIC DNA]</scope>
    <source>
        <strain evidence="2 3">X9-2-2</strain>
    </source>
</reference>
<dbReference type="InterPro" id="IPR036390">
    <property type="entry name" value="WH_DNA-bd_sf"/>
</dbReference>
<evidence type="ECO:0000313" key="2">
    <source>
        <dbReference type="EMBL" id="PHP67672.1"/>
    </source>
</evidence>
<dbReference type="GO" id="GO:0006950">
    <property type="term" value="P:response to stress"/>
    <property type="evidence" value="ECO:0007669"/>
    <property type="project" value="TreeGrafter"/>
</dbReference>
<dbReference type="SMART" id="SM00347">
    <property type="entry name" value="HTH_MARR"/>
    <property type="match status" value="1"/>
</dbReference>
<comment type="caution">
    <text evidence="2">The sequence shown here is derived from an EMBL/GenBank/DDBJ whole genome shotgun (WGS) entry which is preliminary data.</text>
</comment>
<dbReference type="InterPro" id="IPR039422">
    <property type="entry name" value="MarR/SlyA-like"/>
</dbReference>
<keyword evidence="3" id="KW-1185">Reference proteome</keyword>
<feature type="domain" description="HTH marR-type" evidence="1">
    <location>
        <begin position="23"/>
        <end position="156"/>
    </location>
</feature>
<gene>
    <name evidence="2" type="ORF">CSC94_08215</name>
</gene>
<proteinExistence type="predicted"/>
<dbReference type="AlphaFoldDB" id="A0A2G1QQ99"/>
<dbReference type="PANTHER" id="PTHR33164">
    <property type="entry name" value="TRANSCRIPTIONAL REGULATOR, MARR FAMILY"/>
    <property type="match status" value="1"/>
</dbReference>
<name>A0A2G1QQ99_9HYPH</name>
<dbReference type="OrthoDB" id="6331822at2"/>
<dbReference type="Pfam" id="PF12802">
    <property type="entry name" value="MarR_2"/>
    <property type="match status" value="1"/>
</dbReference>
<dbReference type="Gene3D" id="1.10.10.10">
    <property type="entry name" value="Winged helix-like DNA-binding domain superfamily/Winged helix DNA-binding domain"/>
    <property type="match status" value="1"/>
</dbReference>
<dbReference type="InterPro" id="IPR036388">
    <property type="entry name" value="WH-like_DNA-bd_sf"/>
</dbReference>
<dbReference type="EMBL" id="PDVP01000003">
    <property type="protein sequence ID" value="PHP67672.1"/>
    <property type="molecule type" value="Genomic_DNA"/>
</dbReference>
<evidence type="ECO:0000313" key="3">
    <source>
        <dbReference type="Proteomes" id="UP000221168"/>
    </source>
</evidence>
<dbReference type="Proteomes" id="UP000221168">
    <property type="component" value="Unassembled WGS sequence"/>
</dbReference>
<dbReference type="InterPro" id="IPR000835">
    <property type="entry name" value="HTH_MarR-typ"/>
</dbReference>
<dbReference type="PANTHER" id="PTHR33164:SF89">
    <property type="entry name" value="MARR FAMILY REGULATORY PROTEIN"/>
    <property type="match status" value="1"/>
</dbReference>
<organism evidence="2 3">
    <name type="scientific">Zhengella mangrovi</name>
    <dbReference type="NCBI Taxonomy" id="1982044"/>
    <lineage>
        <taxon>Bacteria</taxon>
        <taxon>Pseudomonadati</taxon>
        <taxon>Pseudomonadota</taxon>
        <taxon>Alphaproteobacteria</taxon>
        <taxon>Hyphomicrobiales</taxon>
        <taxon>Notoacmeibacteraceae</taxon>
        <taxon>Zhengella</taxon>
    </lineage>
</organism>
<dbReference type="RefSeq" id="WP_099305766.1">
    <property type="nucleotide sequence ID" value="NZ_PDVP01000003.1"/>
</dbReference>
<dbReference type="SUPFAM" id="SSF46785">
    <property type="entry name" value="Winged helix' DNA-binding domain"/>
    <property type="match status" value="1"/>
</dbReference>
<evidence type="ECO:0000259" key="1">
    <source>
        <dbReference type="PROSITE" id="PS50995"/>
    </source>
</evidence>
<dbReference type="GO" id="GO:0003700">
    <property type="term" value="F:DNA-binding transcription factor activity"/>
    <property type="evidence" value="ECO:0007669"/>
    <property type="project" value="InterPro"/>
</dbReference>
<accession>A0A2G1QQ99</accession>